<proteinExistence type="inferred from homology"/>
<keyword evidence="4" id="KW-1185">Reference proteome</keyword>
<accession>A0ABV5CHF1</accession>
<evidence type="ECO:0000259" key="2">
    <source>
        <dbReference type="Pfam" id="PF04909"/>
    </source>
</evidence>
<evidence type="ECO:0000256" key="1">
    <source>
        <dbReference type="ARBA" id="ARBA00038310"/>
    </source>
</evidence>
<gene>
    <name evidence="3" type="ORF">WKR92_14265</name>
</gene>
<dbReference type="PANTHER" id="PTHR43569:SF2">
    <property type="entry name" value="AMIDOHYDROLASE-RELATED DOMAIN-CONTAINING PROTEIN"/>
    <property type="match status" value="1"/>
</dbReference>
<protein>
    <submittedName>
        <fullName evidence="3">Amidohydrolase family protein</fullName>
    </submittedName>
</protein>
<dbReference type="InterPro" id="IPR006680">
    <property type="entry name" value="Amidohydro-rel"/>
</dbReference>
<dbReference type="SUPFAM" id="SSF51556">
    <property type="entry name" value="Metallo-dependent hydrolases"/>
    <property type="match status" value="1"/>
</dbReference>
<dbReference type="Gene3D" id="3.20.20.140">
    <property type="entry name" value="Metal-dependent hydrolases"/>
    <property type="match status" value="1"/>
</dbReference>
<dbReference type="Proteomes" id="UP001580928">
    <property type="component" value="Unassembled WGS sequence"/>
</dbReference>
<evidence type="ECO:0000313" key="4">
    <source>
        <dbReference type="Proteomes" id="UP001580928"/>
    </source>
</evidence>
<reference evidence="3 4" key="1">
    <citation type="submission" date="2024-04" db="EMBL/GenBank/DDBJ databases">
        <title>Albibacterium profundi sp. nov., isolated from sediment of the Challenger Deep of Mariana Trench.</title>
        <authorList>
            <person name="Wang Y."/>
        </authorList>
    </citation>
    <scope>NUCLEOTIDE SEQUENCE [LARGE SCALE GENOMIC DNA]</scope>
    <source>
        <strain evidence="3 4">RHL897</strain>
    </source>
</reference>
<comment type="similarity">
    <text evidence="1">Belongs to the metallo-dependent hydrolases superfamily.</text>
</comment>
<feature type="domain" description="Amidohydrolase-related" evidence="2">
    <location>
        <begin position="19"/>
        <end position="291"/>
    </location>
</feature>
<dbReference type="RefSeq" id="WP_375558523.1">
    <property type="nucleotide sequence ID" value="NZ_JBBVGT010000003.1"/>
</dbReference>
<sequence>MSNLTNHPDSRHENDIKIVDSHAHFWDLKQLDYPWLDQVPAIKQNFLTEDYQSQSSGIPINEIVFVQSDCSANQSLDEVDFVSNLSSIEPRIKAIVAHNPIDNVSKAINGLKELNKNPLVRGIRCMFDDSSRFLAADSIQVLRMLPDYDYSFDICINFCDVSTVVKMIEQCPDTRFIIDHLAKPAIKDGQFEQFKVGLSQLAAFPNVSAKISGLITEAGKDWTADDLQPYVAFSVEHFGFERLMFGSNWPVVLINGTFKDWYETITKFMNPYSIEENDQFFRGTARSVYRLE</sequence>
<dbReference type="PANTHER" id="PTHR43569">
    <property type="entry name" value="AMIDOHYDROLASE"/>
    <property type="match status" value="1"/>
</dbReference>
<comment type="caution">
    <text evidence="3">The sequence shown here is derived from an EMBL/GenBank/DDBJ whole genome shotgun (WGS) entry which is preliminary data.</text>
</comment>
<organism evidence="3 4">
    <name type="scientific">Albibacterium profundi</name>
    <dbReference type="NCBI Taxonomy" id="3134906"/>
    <lineage>
        <taxon>Bacteria</taxon>
        <taxon>Pseudomonadati</taxon>
        <taxon>Bacteroidota</taxon>
        <taxon>Sphingobacteriia</taxon>
        <taxon>Sphingobacteriales</taxon>
        <taxon>Sphingobacteriaceae</taxon>
        <taxon>Albibacterium</taxon>
    </lineage>
</organism>
<dbReference type="InterPro" id="IPR052350">
    <property type="entry name" value="Metallo-dep_Lactonases"/>
</dbReference>
<evidence type="ECO:0000313" key="3">
    <source>
        <dbReference type="EMBL" id="MFB5946994.1"/>
    </source>
</evidence>
<dbReference type="EMBL" id="JBBVGT010000003">
    <property type="protein sequence ID" value="MFB5946994.1"/>
    <property type="molecule type" value="Genomic_DNA"/>
</dbReference>
<dbReference type="Pfam" id="PF04909">
    <property type="entry name" value="Amidohydro_2"/>
    <property type="match status" value="1"/>
</dbReference>
<dbReference type="InterPro" id="IPR032466">
    <property type="entry name" value="Metal_Hydrolase"/>
</dbReference>
<name>A0ABV5CHF1_9SPHI</name>